<accession>A0A9N9UB61</accession>
<gene>
    <name evidence="2" type="ORF">CBYS24578_00017020</name>
</gene>
<reference evidence="2 3" key="2">
    <citation type="submission" date="2021-10" db="EMBL/GenBank/DDBJ databases">
        <authorList>
            <person name="Piombo E."/>
        </authorList>
    </citation>
    <scope>NUCLEOTIDE SEQUENCE [LARGE SCALE GENOMIC DNA]</scope>
</reference>
<proteinExistence type="predicted"/>
<dbReference type="PANTHER" id="PTHR43798:SF33">
    <property type="entry name" value="HYDROLASE, PUTATIVE (AFU_ORTHOLOGUE AFUA_2G14860)-RELATED"/>
    <property type="match status" value="1"/>
</dbReference>
<dbReference type="OrthoDB" id="10249433at2759"/>
<comment type="caution">
    <text evidence="2">The sequence shown here is derived from an EMBL/GenBank/DDBJ whole genome shotgun (WGS) entry which is preliminary data.</text>
</comment>
<dbReference type="GO" id="GO:0003824">
    <property type="term" value="F:catalytic activity"/>
    <property type="evidence" value="ECO:0007669"/>
    <property type="project" value="InterPro"/>
</dbReference>
<dbReference type="Gene3D" id="3.40.50.1820">
    <property type="entry name" value="alpha/beta hydrolase"/>
    <property type="match status" value="1"/>
</dbReference>
<dbReference type="InterPro" id="IPR029058">
    <property type="entry name" value="AB_hydrolase_fold"/>
</dbReference>
<dbReference type="EMBL" id="CABFNO020001395">
    <property type="protein sequence ID" value="CAG9985558.1"/>
    <property type="molecule type" value="Genomic_DNA"/>
</dbReference>
<dbReference type="PANTHER" id="PTHR43798">
    <property type="entry name" value="MONOACYLGLYCEROL LIPASE"/>
    <property type="match status" value="1"/>
</dbReference>
<dbReference type="Proteomes" id="UP000754883">
    <property type="component" value="Unassembled WGS sequence"/>
</dbReference>
<dbReference type="PRINTS" id="PR00412">
    <property type="entry name" value="EPOXHYDRLASE"/>
</dbReference>
<dbReference type="AlphaFoldDB" id="A0A9N9UB61"/>
<dbReference type="InterPro" id="IPR000639">
    <property type="entry name" value="Epox_hydrolase-like"/>
</dbReference>
<dbReference type="InterPro" id="IPR000073">
    <property type="entry name" value="AB_hydrolase_1"/>
</dbReference>
<dbReference type="SUPFAM" id="SSF53474">
    <property type="entry name" value="alpha/beta-Hydrolases"/>
    <property type="match status" value="1"/>
</dbReference>
<feature type="domain" description="AB hydrolase-1" evidence="1">
    <location>
        <begin position="47"/>
        <end position="275"/>
    </location>
</feature>
<dbReference type="Pfam" id="PF00561">
    <property type="entry name" value="Abhydrolase_1"/>
    <property type="match status" value="1"/>
</dbReference>
<keyword evidence="3" id="KW-1185">Reference proteome</keyword>
<dbReference type="PRINTS" id="PR00111">
    <property type="entry name" value="ABHYDROLASE"/>
</dbReference>
<evidence type="ECO:0000313" key="2">
    <source>
        <dbReference type="EMBL" id="CAG9985558.1"/>
    </source>
</evidence>
<dbReference type="GO" id="GO:0016020">
    <property type="term" value="C:membrane"/>
    <property type="evidence" value="ECO:0007669"/>
    <property type="project" value="TreeGrafter"/>
</dbReference>
<reference evidence="3" key="1">
    <citation type="submission" date="2019-06" db="EMBL/GenBank/DDBJ databases">
        <authorList>
            <person name="Broberg M."/>
        </authorList>
    </citation>
    <scope>NUCLEOTIDE SEQUENCE [LARGE SCALE GENOMIC DNA]</scope>
</reference>
<name>A0A9N9UB61_9HYPO</name>
<organism evidence="2 3">
    <name type="scientific">Clonostachys byssicola</name>
    <dbReference type="NCBI Taxonomy" id="160290"/>
    <lineage>
        <taxon>Eukaryota</taxon>
        <taxon>Fungi</taxon>
        <taxon>Dikarya</taxon>
        <taxon>Ascomycota</taxon>
        <taxon>Pezizomycotina</taxon>
        <taxon>Sordariomycetes</taxon>
        <taxon>Hypocreomycetidae</taxon>
        <taxon>Hypocreales</taxon>
        <taxon>Bionectriaceae</taxon>
        <taxon>Clonostachys</taxon>
    </lineage>
</organism>
<protein>
    <recommendedName>
        <fullName evidence="1">AB hydrolase-1 domain-containing protein</fullName>
    </recommendedName>
</protein>
<dbReference type="InterPro" id="IPR050266">
    <property type="entry name" value="AB_hydrolase_sf"/>
</dbReference>
<evidence type="ECO:0000259" key="1">
    <source>
        <dbReference type="Pfam" id="PF00561"/>
    </source>
</evidence>
<sequence>MTENRVFATGEHVFQIGDNSTLHYTVHGTGPLIIVLPPAWGIGSQYLQDGLASLYGSYTLLFLELRGNGKSSRPPPSQMTSWHLAEDVEFLRQELKLERIPCLMSHSGGGTAALWYAIRFPEKVENLVLLNHQLEGFDDSESMKAIVQQKQKDPELRPALDAWTASWDDASDEEFATFFRTFLPVYFYDPNSCDKVPSLKTISHIPVWNYHLLHGKNASQRSQETELDLVKARTLLIFATDDPICTPTQGTATKNAITGSKMVVYDKCGHFPWVEKEEEVIKDLQEFFPGIHSLH</sequence>
<evidence type="ECO:0000313" key="3">
    <source>
        <dbReference type="Proteomes" id="UP000754883"/>
    </source>
</evidence>